<comment type="similarity">
    <text evidence="2">Belongs to the class-I pyridoxal-phosphate-dependent aminotransferase family.</text>
</comment>
<name>A0A443S2C3_9ACAR</name>
<dbReference type="PANTHER" id="PTHR43807:SF20">
    <property type="entry name" value="FI04487P"/>
    <property type="match status" value="1"/>
</dbReference>
<evidence type="ECO:0000256" key="1">
    <source>
        <dbReference type="ARBA" id="ARBA00001933"/>
    </source>
</evidence>
<dbReference type="GO" id="GO:0016212">
    <property type="term" value="F:kynurenine-oxoglutarate transaminase activity"/>
    <property type="evidence" value="ECO:0007669"/>
    <property type="project" value="TreeGrafter"/>
</dbReference>
<reference evidence="8 9" key="1">
    <citation type="journal article" date="2018" name="Gigascience">
        <title>Genomes of trombidid mites reveal novel predicted allergens and laterally-transferred genes associated with secondary metabolism.</title>
        <authorList>
            <person name="Dong X."/>
            <person name="Chaisiri K."/>
            <person name="Xia D."/>
            <person name="Armstrong S.D."/>
            <person name="Fang Y."/>
            <person name="Donnelly M.J."/>
            <person name="Kadowaki T."/>
            <person name="McGarry J.W."/>
            <person name="Darby A.C."/>
            <person name="Makepeace B.L."/>
        </authorList>
    </citation>
    <scope>NUCLEOTIDE SEQUENCE [LARGE SCALE GENOMIC DNA]</scope>
    <source>
        <strain evidence="8">UoL-UT</strain>
    </source>
</reference>
<keyword evidence="4" id="KW-0808">Transferase</keyword>
<dbReference type="Proteomes" id="UP000288716">
    <property type="component" value="Unassembled WGS sequence"/>
</dbReference>
<dbReference type="VEuPathDB" id="VectorBase:LDEU010406"/>
<dbReference type="Gene3D" id="3.90.1150.10">
    <property type="entry name" value="Aspartate Aminotransferase, domain 1"/>
    <property type="match status" value="1"/>
</dbReference>
<evidence type="ECO:0000259" key="7">
    <source>
        <dbReference type="Pfam" id="PF00155"/>
    </source>
</evidence>
<evidence type="ECO:0000313" key="9">
    <source>
        <dbReference type="Proteomes" id="UP000288716"/>
    </source>
</evidence>
<keyword evidence="9" id="KW-1185">Reference proteome</keyword>
<dbReference type="OrthoDB" id="6500941at2759"/>
<sequence>MCEPKLEFNVRGEQNNATNLALGHADYTVDETITNALSIATISSVEMNQYTRQAGHPRLVNILAKIYSNLTGRSINSSTEILITVGGYEAIFCAIYGHVNPGDEVIIIEPFFENYIPVTNFAQGKPVFVPLRPKNTDGELSSRDWIFDEEELRSKFNCKTKMIILNTPHNPTGKIFTSQELQFISKLAIKYNTLVLMDEVYEWMIFDGNNHIRMNTLPGMWNRTITVGSSGKSFSATGWKIGYAYGPEHLIMPMRIAHQYTPSICSTPLQEALAVGYENEYENFNQPSSYFYRFAYSLQQKRDLLANMLSEVHLKAVIPEAGVFKIVDFSDLPNKINFTSEEG</sequence>
<dbReference type="CDD" id="cd00609">
    <property type="entry name" value="AAT_like"/>
    <property type="match status" value="1"/>
</dbReference>
<evidence type="ECO:0000256" key="5">
    <source>
        <dbReference type="ARBA" id="ARBA00022898"/>
    </source>
</evidence>
<dbReference type="InterPro" id="IPR004839">
    <property type="entry name" value="Aminotransferase_I/II_large"/>
</dbReference>
<dbReference type="Pfam" id="PF00155">
    <property type="entry name" value="Aminotran_1_2"/>
    <property type="match status" value="1"/>
</dbReference>
<comment type="pathway">
    <text evidence="6">Amino-acid degradation; L-kynurenine degradation; kynurenate from L-kynurenine: step 1/2.</text>
</comment>
<protein>
    <submittedName>
        <fullName evidence="8">Kynurenine--oxoglutarate transaminase 3-like protein</fullName>
    </submittedName>
</protein>
<dbReference type="Gene3D" id="3.40.640.10">
    <property type="entry name" value="Type I PLP-dependent aspartate aminotransferase-like (Major domain)"/>
    <property type="match status" value="1"/>
</dbReference>
<organism evidence="8 9">
    <name type="scientific">Leptotrombidium deliense</name>
    <dbReference type="NCBI Taxonomy" id="299467"/>
    <lineage>
        <taxon>Eukaryota</taxon>
        <taxon>Metazoa</taxon>
        <taxon>Ecdysozoa</taxon>
        <taxon>Arthropoda</taxon>
        <taxon>Chelicerata</taxon>
        <taxon>Arachnida</taxon>
        <taxon>Acari</taxon>
        <taxon>Acariformes</taxon>
        <taxon>Trombidiformes</taxon>
        <taxon>Prostigmata</taxon>
        <taxon>Anystina</taxon>
        <taxon>Parasitengona</taxon>
        <taxon>Trombiculoidea</taxon>
        <taxon>Trombiculidae</taxon>
        <taxon>Leptotrombidium</taxon>
    </lineage>
</organism>
<comment type="caution">
    <text evidence="8">The sequence shown here is derived from an EMBL/GenBank/DDBJ whole genome shotgun (WGS) entry which is preliminary data.</text>
</comment>
<dbReference type="InterPro" id="IPR051326">
    <property type="entry name" value="Kynurenine-oxoglutarate_AT"/>
</dbReference>
<keyword evidence="5" id="KW-0663">Pyridoxal phosphate</keyword>
<dbReference type="GO" id="GO:0097053">
    <property type="term" value="P:L-kynurenine catabolic process"/>
    <property type="evidence" value="ECO:0007669"/>
    <property type="project" value="UniProtKB-UniPathway"/>
</dbReference>
<dbReference type="GO" id="GO:0005739">
    <property type="term" value="C:mitochondrion"/>
    <property type="evidence" value="ECO:0007669"/>
    <property type="project" value="TreeGrafter"/>
</dbReference>
<evidence type="ECO:0000256" key="2">
    <source>
        <dbReference type="ARBA" id="ARBA00007441"/>
    </source>
</evidence>
<evidence type="ECO:0000313" key="8">
    <source>
        <dbReference type="EMBL" id="RWS21634.1"/>
    </source>
</evidence>
<evidence type="ECO:0000256" key="6">
    <source>
        <dbReference type="ARBA" id="ARBA00024016"/>
    </source>
</evidence>
<feature type="non-terminal residue" evidence="8">
    <location>
        <position position="343"/>
    </location>
</feature>
<gene>
    <name evidence="8" type="ORF">B4U80_01861</name>
</gene>
<dbReference type="AlphaFoldDB" id="A0A443S2C3"/>
<keyword evidence="3" id="KW-0032">Aminotransferase</keyword>
<dbReference type="PANTHER" id="PTHR43807">
    <property type="entry name" value="FI04487P"/>
    <property type="match status" value="1"/>
</dbReference>
<dbReference type="UniPathway" id="UPA00334">
    <property type="reaction ID" value="UER00726"/>
</dbReference>
<comment type="cofactor">
    <cofactor evidence="1">
        <name>pyridoxal 5'-phosphate</name>
        <dbReference type="ChEBI" id="CHEBI:597326"/>
    </cofactor>
</comment>
<proteinExistence type="inferred from homology"/>
<dbReference type="GO" id="GO:0030170">
    <property type="term" value="F:pyridoxal phosphate binding"/>
    <property type="evidence" value="ECO:0007669"/>
    <property type="project" value="InterPro"/>
</dbReference>
<dbReference type="FunFam" id="3.40.640.10:FF:000024">
    <property type="entry name" value="Kynurenine--oxoglutarate transaminase 3"/>
    <property type="match status" value="1"/>
</dbReference>
<dbReference type="InterPro" id="IPR015422">
    <property type="entry name" value="PyrdxlP-dep_Trfase_small"/>
</dbReference>
<evidence type="ECO:0000256" key="4">
    <source>
        <dbReference type="ARBA" id="ARBA00022679"/>
    </source>
</evidence>
<accession>A0A443S2C3</accession>
<feature type="domain" description="Aminotransferase class I/classII large" evidence="7">
    <location>
        <begin position="19"/>
        <end position="332"/>
    </location>
</feature>
<dbReference type="InterPro" id="IPR015424">
    <property type="entry name" value="PyrdxlP-dep_Trfase"/>
</dbReference>
<dbReference type="STRING" id="299467.A0A443S2C3"/>
<dbReference type="InterPro" id="IPR015421">
    <property type="entry name" value="PyrdxlP-dep_Trfase_major"/>
</dbReference>
<evidence type="ECO:0000256" key="3">
    <source>
        <dbReference type="ARBA" id="ARBA00022576"/>
    </source>
</evidence>
<dbReference type="EMBL" id="NCKV01011455">
    <property type="protein sequence ID" value="RWS21634.1"/>
    <property type="molecule type" value="Genomic_DNA"/>
</dbReference>
<dbReference type="SUPFAM" id="SSF53383">
    <property type="entry name" value="PLP-dependent transferases"/>
    <property type="match status" value="1"/>
</dbReference>